<evidence type="ECO:0000313" key="5">
    <source>
        <dbReference type="Proteomes" id="UP000178379"/>
    </source>
</evidence>
<dbReference type="STRING" id="1817756.A2140_04080"/>
<dbReference type="Gene3D" id="3.40.30.10">
    <property type="entry name" value="Glutaredoxin"/>
    <property type="match status" value="1"/>
</dbReference>
<comment type="caution">
    <text evidence="4">The sequence shown here is derived from an EMBL/GenBank/DDBJ whole genome shotgun (WGS) entry which is preliminary data.</text>
</comment>
<evidence type="ECO:0000256" key="3">
    <source>
        <dbReference type="SAM" id="MobiDB-lite"/>
    </source>
</evidence>
<evidence type="ECO:0000256" key="1">
    <source>
        <dbReference type="ARBA" id="ARBA00007198"/>
    </source>
</evidence>
<evidence type="ECO:0008006" key="6">
    <source>
        <dbReference type="Google" id="ProtNLM"/>
    </source>
</evidence>
<dbReference type="InterPro" id="IPR036249">
    <property type="entry name" value="Thioredoxin-like_sf"/>
</dbReference>
<gene>
    <name evidence="4" type="ORF">A2140_04080</name>
</gene>
<proteinExistence type="inferred from homology"/>
<dbReference type="AlphaFoldDB" id="A0A1F6T0Y4"/>
<comment type="similarity">
    <text evidence="1 2">Belongs to the ArsC family.</text>
</comment>
<dbReference type="SUPFAM" id="SSF52833">
    <property type="entry name" value="Thioredoxin-like"/>
    <property type="match status" value="1"/>
</dbReference>
<feature type="region of interest" description="Disordered" evidence="3">
    <location>
        <begin position="65"/>
        <end position="86"/>
    </location>
</feature>
<dbReference type="PANTHER" id="PTHR30041">
    <property type="entry name" value="ARSENATE REDUCTASE"/>
    <property type="match status" value="1"/>
</dbReference>
<organism evidence="4 5">
    <name type="scientific">Candidatus Muproteobacteria bacterium RBG_16_62_13</name>
    <dbReference type="NCBI Taxonomy" id="1817756"/>
    <lineage>
        <taxon>Bacteria</taxon>
        <taxon>Pseudomonadati</taxon>
        <taxon>Pseudomonadota</taxon>
        <taxon>Candidatus Muproteobacteria</taxon>
    </lineage>
</organism>
<reference evidence="4 5" key="1">
    <citation type="journal article" date="2016" name="Nat. Commun.">
        <title>Thousands of microbial genomes shed light on interconnected biogeochemical processes in an aquifer system.</title>
        <authorList>
            <person name="Anantharaman K."/>
            <person name="Brown C.T."/>
            <person name="Hug L.A."/>
            <person name="Sharon I."/>
            <person name="Castelle C.J."/>
            <person name="Probst A.J."/>
            <person name="Thomas B.C."/>
            <person name="Singh A."/>
            <person name="Wilkins M.J."/>
            <person name="Karaoz U."/>
            <person name="Brodie E.L."/>
            <person name="Williams K.H."/>
            <person name="Hubbard S.S."/>
            <person name="Banfield J.F."/>
        </authorList>
    </citation>
    <scope>NUCLEOTIDE SEQUENCE [LARGE SCALE GENOMIC DNA]</scope>
</reference>
<sequence length="86" mass="9796">MPVTLYHNPRCQKSRETLALIEKRGIKPRIVDYLKHPPTVAELKVLLRQLGFSARELLRHKEAGYKPAGLDHPAPGRPPENILQIL</sequence>
<protein>
    <recommendedName>
        <fullName evidence="6">Arsenate reductase (Glutaredoxin)</fullName>
    </recommendedName>
</protein>
<evidence type="ECO:0000256" key="2">
    <source>
        <dbReference type="PROSITE-ProRule" id="PRU01282"/>
    </source>
</evidence>
<dbReference type="InterPro" id="IPR006660">
    <property type="entry name" value="Arsenate_reductase-like"/>
</dbReference>
<dbReference type="PROSITE" id="PS51353">
    <property type="entry name" value="ARSC"/>
    <property type="match status" value="1"/>
</dbReference>
<dbReference type="Proteomes" id="UP000178379">
    <property type="component" value="Unassembled WGS sequence"/>
</dbReference>
<name>A0A1F6T0Y4_9PROT</name>
<accession>A0A1F6T0Y4</accession>
<evidence type="ECO:0000313" key="4">
    <source>
        <dbReference type="EMBL" id="OGI38840.1"/>
    </source>
</evidence>
<dbReference type="PANTHER" id="PTHR30041:SF4">
    <property type="entry name" value="ARSENATE REDUCTASE"/>
    <property type="match status" value="1"/>
</dbReference>
<dbReference type="EMBL" id="MFSQ01000112">
    <property type="protein sequence ID" value="OGI38840.1"/>
    <property type="molecule type" value="Genomic_DNA"/>
</dbReference>